<evidence type="ECO:0000256" key="1">
    <source>
        <dbReference type="SAM" id="Phobius"/>
    </source>
</evidence>
<dbReference type="Proteomes" id="UP000031594">
    <property type="component" value="Unassembled WGS sequence"/>
</dbReference>
<reference evidence="2 3" key="1">
    <citation type="submission" date="2014-08" db="EMBL/GenBank/DDBJ databases">
        <title>Methylacidiphilum kamchatkense strain Kam1 draft genome sequence.</title>
        <authorList>
            <person name="Birkeland N.-K."/>
            <person name="Erikstad H.A."/>
        </authorList>
    </citation>
    <scope>NUCLEOTIDE SEQUENCE [LARGE SCALE GENOMIC DNA]</scope>
    <source>
        <strain evidence="2 3">Kam1</strain>
    </source>
</reference>
<sequence length="84" mass="9475">MFKNKFYFDELYDLTLLKLQQLVAGVFAWLDEWIIGFGIVRGSAFLVSVGGELLRVFQTGNIRSYAFIFGVGAAAILVFFLVRS</sequence>
<evidence type="ECO:0000313" key="3">
    <source>
        <dbReference type="Proteomes" id="UP000031594"/>
    </source>
</evidence>
<dbReference type="EMBL" id="JQNX01000004">
    <property type="protein sequence ID" value="KIE58420.1"/>
    <property type="molecule type" value="Genomic_DNA"/>
</dbReference>
<gene>
    <name evidence="2" type="ORF">A946_05815</name>
</gene>
<protein>
    <submittedName>
        <fullName evidence="2">Uncharacterized protein</fullName>
    </submittedName>
</protein>
<keyword evidence="3" id="KW-1185">Reference proteome</keyword>
<accession>A0ABR4ZY58</accession>
<name>A0ABR4ZY58_9BACT</name>
<feature type="transmembrane region" description="Helical" evidence="1">
    <location>
        <begin position="62"/>
        <end position="82"/>
    </location>
</feature>
<proteinExistence type="predicted"/>
<organism evidence="2 3">
    <name type="scientific">Methylacidiphilum kamchatkense Kam1</name>
    <dbReference type="NCBI Taxonomy" id="1202785"/>
    <lineage>
        <taxon>Bacteria</taxon>
        <taxon>Pseudomonadati</taxon>
        <taxon>Verrucomicrobiota</taxon>
        <taxon>Methylacidiphilae</taxon>
        <taxon>Methylacidiphilales</taxon>
        <taxon>Methylacidiphilaceae</taxon>
        <taxon>Methylacidiphilum (ex Ratnadevi et al. 2023)</taxon>
    </lineage>
</organism>
<evidence type="ECO:0000313" key="2">
    <source>
        <dbReference type="EMBL" id="KIE58420.1"/>
    </source>
</evidence>
<dbReference type="RefSeq" id="WP_039721403.1">
    <property type="nucleotide sequence ID" value="NZ_JQNX01000004.1"/>
</dbReference>
<keyword evidence="1" id="KW-0812">Transmembrane</keyword>
<dbReference type="Gene3D" id="1.20.5.2700">
    <property type="match status" value="1"/>
</dbReference>
<comment type="caution">
    <text evidence="2">The sequence shown here is derived from an EMBL/GenBank/DDBJ whole genome shotgun (WGS) entry which is preliminary data.</text>
</comment>
<feature type="transmembrane region" description="Helical" evidence="1">
    <location>
        <begin position="21"/>
        <end position="42"/>
    </location>
</feature>
<keyword evidence="1" id="KW-0472">Membrane</keyword>
<keyword evidence="1" id="KW-1133">Transmembrane helix</keyword>